<dbReference type="PANTHER" id="PTHR43280">
    <property type="entry name" value="ARAC-FAMILY TRANSCRIPTIONAL REGULATOR"/>
    <property type="match status" value="1"/>
</dbReference>
<dbReference type="InterPro" id="IPR018060">
    <property type="entry name" value="HTH_AraC"/>
</dbReference>
<dbReference type="Gene3D" id="1.10.10.60">
    <property type="entry name" value="Homeodomain-like"/>
    <property type="match status" value="2"/>
</dbReference>
<dbReference type="GO" id="GO:0043565">
    <property type="term" value="F:sequence-specific DNA binding"/>
    <property type="evidence" value="ECO:0007669"/>
    <property type="project" value="InterPro"/>
</dbReference>
<dbReference type="PROSITE" id="PS01124">
    <property type="entry name" value="HTH_ARAC_FAMILY_2"/>
    <property type="match status" value="1"/>
</dbReference>
<evidence type="ECO:0000256" key="3">
    <source>
        <dbReference type="ARBA" id="ARBA00023163"/>
    </source>
</evidence>
<dbReference type="GO" id="GO:0003700">
    <property type="term" value="F:DNA-binding transcription factor activity"/>
    <property type="evidence" value="ECO:0007669"/>
    <property type="project" value="InterPro"/>
</dbReference>
<feature type="domain" description="HTH araC/xylS-type" evidence="4">
    <location>
        <begin position="297"/>
        <end position="395"/>
    </location>
</feature>
<evidence type="ECO:0000256" key="2">
    <source>
        <dbReference type="ARBA" id="ARBA00023125"/>
    </source>
</evidence>
<comment type="caution">
    <text evidence="5">The sequence shown here is derived from an EMBL/GenBank/DDBJ whole genome shotgun (WGS) entry which is preliminary data.</text>
</comment>
<protein>
    <recommendedName>
        <fullName evidence="4">HTH araC/xylS-type domain-containing protein</fullName>
    </recommendedName>
</protein>
<dbReference type="Proteomes" id="UP001055185">
    <property type="component" value="Unassembled WGS sequence"/>
</dbReference>
<dbReference type="RefSeq" id="WP_238315478.1">
    <property type="nucleotide sequence ID" value="NZ_BQKV01000003.1"/>
</dbReference>
<keyword evidence="3" id="KW-0804">Transcription</keyword>
<dbReference type="InterPro" id="IPR009057">
    <property type="entry name" value="Homeodomain-like_sf"/>
</dbReference>
<proteinExistence type="predicted"/>
<dbReference type="PANTHER" id="PTHR43280:SF2">
    <property type="entry name" value="HTH-TYPE TRANSCRIPTIONAL REGULATOR EXSA"/>
    <property type="match status" value="1"/>
</dbReference>
<keyword evidence="1" id="KW-0805">Transcription regulation</keyword>
<sequence length="405" mass="47048">MQTETSSASFLEYGSAYRTPIPQKGGSLIRQATTQTARNYVTQLYCFNCDVFLEIHEGLAALLVAHEPDPKQLQEFSMNHLVRIKAGVFYAVVATTPQVVYDTIVDTRYHLNVVPLAAPYEYKHRLPRIEATNILGHFYRIRNGGYQFKGERHDFFELTYVDTGRLNTEVDHKLYEIGEKEMMIYAPGQWHTQFTNEGQTASYVTILFTMGAEPSVQGEWFRPLVNRVFPYDKKIYTLIRTLVQESTTGVPYMYSLMSCLLSETIIRLLQSQYLAPPKQQEKPVSISRQNYQDDLFQRIEQYINERIYEPLTIADICQHFSLSRSSLQILFKTAVKQTPKKYISDLKLEKACQMLQENRYTISEISLRLGYSSIHYFSNAFNRKYEVSPSEYAKRFYQQPGNTAR</sequence>
<reference evidence="5" key="1">
    <citation type="journal article" date="2022" name="Int. J. Syst. Evol. Microbiol.">
        <title>Genome-based, phenotypic and chemotaxonomic classification of Faecalibacterium strains: proposal of three novel species Faecalibacterium duncaniae sp. nov., Faecalibacterium hattorii sp. nov. and Faecalibacterium gallinarum sp. nov. .</title>
        <authorList>
            <person name="Sakamoto M."/>
            <person name="Sakurai N."/>
            <person name="Tanno H."/>
            <person name="Iino T."/>
            <person name="Ohkuma M."/>
            <person name="Endo A."/>
        </authorList>
    </citation>
    <scope>NUCLEOTIDE SEQUENCE</scope>
    <source>
        <strain evidence="5">JCM 17207</strain>
    </source>
</reference>
<dbReference type="Pfam" id="PF12833">
    <property type="entry name" value="HTH_18"/>
    <property type="match status" value="1"/>
</dbReference>
<name>A0AA37IVJ6_9FIRM</name>
<evidence type="ECO:0000313" key="5">
    <source>
        <dbReference type="EMBL" id="GJN63453.1"/>
    </source>
</evidence>
<dbReference type="PRINTS" id="PR00032">
    <property type="entry name" value="HTHARAC"/>
</dbReference>
<keyword evidence="6" id="KW-1185">Reference proteome</keyword>
<evidence type="ECO:0000313" key="6">
    <source>
        <dbReference type="Proteomes" id="UP001055185"/>
    </source>
</evidence>
<dbReference type="SUPFAM" id="SSF51215">
    <property type="entry name" value="Regulatory protein AraC"/>
    <property type="match status" value="1"/>
</dbReference>
<accession>A0AA37IVJ6</accession>
<organism evidence="5 6">
    <name type="scientific">Faecalibacterium gallinarum</name>
    <dbReference type="NCBI Taxonomy" id="2903556"/>
    <lineage>
        <taxon>Bacteria</taxon>
        <taxon>Bacillati</taxon>
        <taxon>Bacillota</taxon>
        <taxon>Clostridia</taxon>
        <taxon>Eubacteriales</taxon>
        <taxon>Oscillospiraceae</taxon>
        <taxon>Faecalibacterium</taxon>
    </lineage>
</organism>
<evidence type="ECO:0000259" key="4">
    <source>
        <dbReference type="PROSITE" id="PS01124"/>
    </source>
</evidence>
<keyword evidence="2" id="KW-0238">DNA-binding</keyword>
<dbReference type="PROSITE" id="PS00041">
    <property type="entry name" value="HTH_ARAC_FAMILY_1"/>
    <property type="match status" value="1"/>
</dbReference>
<dbReference type="InterPro" id="IPR018062">
    <property type="entry name" value="HTH_AraC-typ_CS"/>
</dbReference>
<evidence type="ECO:0000256" key="1">
    <source>
        <dbReference type="ARBA" id="ARBA00023015"/>
    </source>
</evidence>
<dbReference type="SMART" id="SM00342">
    <property type="entry name" value="HTH_ARAC"/>
    <property type="match status" value="1"/>
</dbReference>
<dbReference type="AlphaFoldDB" id="A0AA37IVJ6"/>
<dbReference type="InterPro" id="IPR020449">
    <property type="entry name" value="Tscrpt_reg_AraC-type_HTH"/>
</dbReference>
<dbReference type="InterPro" id="IPR014710">
    <property type="entry name" value="RmlC-like_jellyroll"/>
</dbReference>
<dbReference type="Gene3D" id="2.60.120.10">
    <property type="entry name" value="Jelly Rolls"/>
    <property type="match status" value="1"/>
</dbReference>
<dbReference type="EMBL" id="BQKV01000003">
    <property type="protein sequence ID" value="GJN63453.1"/>
    <property type="molecule type" value="Genomic_DNA"/>
</dbReference>
<dbReference type="InterPro" id="IPR037923">
    <property type="entry name" value="HTH-like"/>
</dbReference>
<dbReference type="SUPFAM" id="SSF46689">
    <property type="entry name" value="Homeodomain-like"/>
    <property type="match status" value="2"/>
</dbReference>
<gene>
    <name evidence="5" type="ORF">JCM17207_00780</name>
</gene>